<dbReference type="InterPro" id="IPR003661">
    <property type="entry name" value="HisK_dim/P_dom"/>
</dbReference>
<dbReference type="OrthoDB" id="9813151at2"/>
<dbReference type="Gene3D" id="1.10.287.130">
    <property type="match status" value="1"/>
</dbReference>
<keyword evidence="7 14" id="KW-0418">Kinase</keyword>
<organism evidence="14 15">
    <name type="scientific">Terriglobus saanensis (strain ATCC BAA-1853 / DSM 23119 / SP1PR4)</name>
    <dbReference type="NCBI Taxonomy" id="401053"/>
    <lineage>
        <taxon>Bacteria</taxon>
        <taxon>Pseudomonadati</taxon>
        <taxon>Acidobacteriota</taxon>
        <taxon>Terriglobia</taxon>
        <taxon>Terriglobales</taxon>
        <taxon>Acidobacteriaceae</taxon>
        <taxon>Terriglobus</taxon>
    </lineage>
</organism>
<sequence length="470" mass="51877">MKRQHSLARNIIGIVLLLETVSAVALLAGIIFHERHTQLSAFDATLRGQAQSIVGAVQDAEDEGDKIVLVPGDLQLPRRSVYRVQDERGEVIGHAGNLEGLNVPTQPIWKDSVDGVEYRFMQMQGLRTVDPGRPDGGVHHTVNVVFGMPVGHVWHEVLEAVRFYILLTVLLMAVTTGIMILTLRRALHPLDELAIEASRIDSGRWSFEAPKSAHDLKELQPLAIGLEAAVNRLQRSFEQQRRFTSDAAHELKTDVAIVKSSLQLLSMKKRSTEEYARGLDLCLDDFLRLERTVQEMLTLARVEHEDNVTYVVPQPCSLSEVVKDAMQHASALAEVRGIRMKLTVSDSPLVRLDPRDALLVCSNVLLNALQHSNPESEILLHVGQSQGQAELLCEDEGEGISEEDLPYVFEPFYRGDASRSRKSGGTGLGLSICRAICKRGGGIIHLENREEGGAIVRVLLPLASYPTTTA</sequence>
<protein>
    <recommendedName>
        <fullName evidence="3">histidine kinase</fullName>
        <ecNumber evidence="3">2.7.13.3</ecNumber>
    </recommendedName>
</protein>
<dbReference type="Pfam" id="PF02518">
    <property type="entry name" value="HATPase_c"/>
    <property type="match status" value="1"/>
</dbReference>
<dbReference type="Proteomes" id="UP000006844">
    <property type="component" value="Chromosome"/>
</dbReference>
<evidence type="ECO:0000256" key="1">
    <source>
        <dbReference type="ARBA" id="ARBA00000085"/>
    </source>
</evidence>
<feature type="domain" description="HAMP" evidence="13">
    <location>
        <begin position="184"/>
        <end position="238"/>
    </location>
</feature>
<dbReference type="Gene3D" id="3.30.565.10">
    <property type="entry name" value="Histidine kinase-like ATPase, C-terminal domain"/>
    <property type="match status" value="1"/>
</dbReference>
<evidence type="ECO:0000256" key="5">
    <source>
        <dbReference type="ARBA" id="ARBA00022679"/>
    </source>
</evidence>
<evidence type="ECO:0000256" key="9">
    <source>
        <dbReference type="ARBA" id="ARBA00023012"/>
    </source>
</evidence>
<evidence type="ECO:0000256" key="6">
    <source>
        <dbReference type="ARBA" id="ARBA00022692"/>
    </source>
</evidence>
<dbReference type="SUPFAM" id="SSF55874">
    <property type="entry name" value="ATPase domain of HSP90 chaperone/DNA topoisomerase II/histidine kinase"/>
    <property type="match status" value="1"/>
</dbReference>
<dbReference type="SUPFAM" id="SSF47384">
    <property type="entry name" value="Homodimeric domain of signal transducing histidine kinase"/>
    <property type="match status" value="1"/>
</dbReference>
<dbReference type="Gene3D" id="6.10.340.10">
    <property type="match status" value="1"/>
</dbReference>
<dbReference type="InterPro" id="IPR036097">
    <property type="entry name" value="HisK_dim/P_sf"/>
</dbReference>
<comment type="subcellular location">
    <subcellularLocation>
        <location evidence="2">Membrane</location>
    </subcellularLocation>
</comment>
<dbReference type="InterPro" id="IPR005467">
    <property type="entry name" value="His_kinase_dom"/>
</dbReference>
<dbReference type="KEGG" id="tsa:AciPR4_1039"/>
<dbReference type="PROSITE" id="PS50885">
    <property type="entry name" value="HAMP"/>
    <property type="match status" value="1"/>
</dbReference>
<keyword evidence="4" id="KW-0597">Phosphoprotein</keyword>
<dbReference type="PANTHER" id="PTHR45436">
    <property type="entry name" value="SENSOR HISTIDINE KINASE YKOH"/>
    <property type="match status" value="1"/>
</dbReference>
<dbReference type="PRINTS" id="PR00344">
    <property type="entry name" value="BCTRLSENSOR"/>
</dbReference>
<feature type="transmembrane region" description="Helical" evidence="11">
    <location>
        <begin position="12"/>
        <end position="32"/>
    </location>
</feature>
<dbReference type="EMBL" id="CP002467">
    <property type="protein sequence ID" value="ADV81870.1"/>
    <property type="molecule type" value="Genomic_DNA"/>
</dbReference>
<keyword evidence="6 11" id="KW-0812">Transmembrane</keyword>
<evidence type="ECO:0000256" key="8">
    <source>
        <dbReference type="ARBA" id="ARBA00022989"/>
    </source>
</evidence>
<dbReference type="InterPro" id="IPR004358">
    <property type="entry name" value="Sig_transdc_His_kin-like_C"/>
</dbReference>
<dbReference type="SMART" id="SM00388">
    <property type="entry name" value="HisKA"/>
    <property type="match status" value="1"/>
</dbReference>
<evidence type="ECO:0000259" key="13">
    <source>
        <dbReference type="PROSITE" id="PS50885"/>
    </source>
</evidence>
<dbReference type="GO" id="GO:0005886">
    <property type="term" value="C:plasma membrane"/>
    <property type="evidence" value="ECO:0007669"/>
    <property type="project" value="TreeGrafter"/>
</dbReference>
<dbReference type="SMART" id="SM00387">
    <property type="entry name" value="HATPase_c"/>
    <property type="match status" value="1"/>
</dbReference>
<gene>
    <name evidence="14" type="ordered locus">AciPR4_1039</name>
</gene>
<dbReference type="AlphaFoldDB" id="E8UWY3"/>
<keyword evidence="9" id="KW-0902">Two-component regulatory system</keyword>
<evidence type="ECO:0000256" key="7">
    <source>
        <dbReference type="ARBA" id="ARBA00022777"/>
    </source>
</evidence>
<dbReference type="PANTHER" id="PTHR45436:SF5">
    <property type="entry name" value="SENSOR HISTIDINE KINASE TRCS"/>
    <property type="match status" value="1"/>
</dbReference>
<accession>E8UWY3</accession>
<evidence type="ECO:0000256" key="11">
    <source>
        <dbReference type="SAM" id="Phobius"/>
    </source>
</evidence>
<comment type="catalytic activity">
    <reaction evidence="1">
        <text>ATP + protein L-histidine = ADP + protein N-phospho-L-histidine.</text>
        <dbReference type="EC" id="2.7.13.3"/>
    </reaction>
</comment>
<dbReference type="RefSeq" id="WP_013567603.1">
    <property type="nucleotide sequence ID" value="NC_014963.1"/>
</dbReference>
<feature type="transmembrane region" description="Helical" evidence="11">
    <location>
        <begin position="163"/>
        <end position="183"/>
    </location>
</feature>
<evidence type="ECO:0000256" key="4">
    <source>
        <dbReference type="ARBA" id="ARBA00022553"/>
    </source>
</evidence>
<name>E8UWY3_TERSS</name>
<evidence type="ECO:0000256" key="2">
    <source>
        <dbReference type="ARBA" id="ARBA00004370"/>
    </source>
</evidence>
<dbReference type="HOGENOM" id="CLU_000445_89_6_0"/>
<proteinExistence type="predicted"/>
<dbReference type="PROSITE" id="PS50109">
    <property type="entry name" value="HIS_KIN"/>
    <property type="match status" value="1"/>
</dbReference>
<keyword evidence="10 11" id="KW-0472">Membrane</keyword>
<keyword evidence="8 11" id="KW-1133">Transmembrane helix</keyword>
<evidence type="ECO:0000256" key="3">
    <source>
        <dbReference type="ARBA" id="ARBA00012438"/>
    </source>
</evidence>
<dbReference type="eggNOG" id="COG5002">
    <property type="taxonomic scope" value="Bacteria"/>
</dbReference>
<dbReference type="InterPro" id="IPR036890">
    <property type="entry name" value="HATPase_C_sf"/>
</dbReference>
<dbReference type="InterPro" id="IPR050428">
    <property type="entry name" value="TCS_sensor_his_kinase"/>
</dbReference>
<dbReference type="EC" id="2.7.13.3" evidence="3"/>
<dbReference type="STRING" id="401053.AciPR4_1039"/>
<feature type="domain" description="Histidine kinase" evidence="12">
    <location>
        <begin position="246"/>
        <end position="464"/>
    </location>
</feature>
<dbReference type="InterPro" id="IPR003594">
    <property type="entry name" value="HATPase_dom"/>
</dbReference>
<dbReference type="Pfam" id="PF00512">
    <property type="entry name" value="HisKA"/>
    <property type="match status" value="1"/>
</dbReference>
<evidence type="ECO:0000256" key="10">
    <source>
        <dbReference type="ARBA" id="ARBA00023136"/>
    </source>
</evidence>
<keyword evidence="15" id="KW-1185">Reference proteome</keyword>
<evidence type="ECO:0000313" key="14">
    <source>
        <dbReference type="EMBL" id="ADV81870.1"/>
    </source>
</evidence>
<keyword evidence="5" id="KW-0808">Transferase</keyword>
<dbReference type="GO" id="GO:0000155">
    <property type="term" value="F:phosphorelay sensor kinase activity"/>
    <property type="evidence" value="ECO:0007669"/>
    <property type="project" value="InterPro"/>
</dbReference>
<dbReference type="CDD" id="cd00082">
    <property type="entry name" value="HisKA"/>
    <property type="match status" value="1"/>
</dbReference>
<evidence type="ECO:0000313" key="15">
    <source>
        <dbReference type="Proteomes" id="UP000006844"/>
    </source>
</evidence>
<dbReference type="InterPro" id="IPR003660">
    <property type="entry name" value="HAMP_dom"/>
</dbReference>
<reference evidence="14 15" key="1">
    <citation type="journal article" date="2012" name="Stand. Genomic Sci.">
        <title>Complete genome sequence of Terriglobus saanensis type strain SP1PR4(T), an Acidobacteria from tundra soil.</title>
        <authorList>
            <person name="Rawat S.R."/>
            <person name="Mannisto M.K."/>
            <person name="Starovoytov V."/>
            <person name="Goodwin L."/>
            <person name="Nolan M."/>
            <person name="Hauser L."/>
            <person name="Land M."/>
            <person name="Davenport K.W."/>
            <person name="Woyke T."/>
            <person name="Haggblom M.M."/>
        </authorList>
    </citation>
    <scope>NUCLEOTIDE SEQUENCE</scope>
    <source>
        <strain evidence="15">ATCC BAA-1853 / DSM 23119 / SP1PR4</strain>
    </source>
</reference>
<evidence type="ECO:0000259" key="12">
    <source>
        <dbReference type="PROSITE" id="PS50109"/>
    </source>
</evidence>